<dbReference type="CDD" id="cd11341">
    <property type="entry name" value="AmyAc_Pullulanase_LD-like"/>
    <property type="match status" value="1"/>
</dbReference>
<dbReference type="Pfam" id="PF17967">
    <property type="entry name" value="Pullulanase_N2"/>
    <property type="match status" value="1"/>
</dbReference>
<dbReference type="InterPro" id="IPR004193">
    <property type="entry name" value="Glyco_hydro_13_N"/>
</dbReference>
<reference evidence="4 5" key="1">
    <citation type="submission" date="2021-04" db="EMBL/GenBank/DDBJ databases">
        <title>novel species isolated from subtropical streams in China.</title>
        <authorList>
            <person name="Lu H."/>
        </authorList>
    </citation>
    <scope>NUCLEOTIDE SEQUENCE [LARGE SCALE GENOMIC DNA]</scope>
    <source>
        <strain evidence="4 5">FT147W</strain>
    </source>
</reference>
<dbReference type="Gene3D" id="3.20.20.80">
    <property type="entry name" value="Glycosidases"/>
    <property type="match status" value="1"/>
</dbReference>
<dbReference type="Gene3D" id="2.60.40.1180">
    <property type="entry name" value="Golgi alpha-mannosidase II"/>
    <property type="match status" value="1"/>
</dbReference>
<dbReference type="InterPro" id="IPR024561">
    <property type="entry name" value="Pullul_strch_C"/>
</dbReference>
<comment type="similarity">
    <text evidence="1">Belongs to the glycosyl hydrolase 13 family.</text>
</comment>
<dbReference type="SMART" id="SM00642">
    <property type="entry name" value="Aamy"/>
    <property type="match status" value="1"/>
</dbReference>
<keyword evidence="2" id="KW-0732">Signal</keyword>
<dbReference type="InterPro" id="IPR014756">
    <property type="entry name" value="Ig_E-set"/>
</dbReference>
<dbReference type="Gene3D" id="2.60.40.1130">
    <property type="entry name" value="Rab geranylgeranyltransferase alpha-subunit, insert domain"/>
    <property type="match status" value="1"/>
</dbReference>
<evidence type="ECO:0000259" key="3">
    <source>
        <dbReference type="SMART" id="SM00642"/>
    </source>
</evidence>
<dbReference type="SUPFAM" id="SSF81296">
    <property type="entry name" value="E set domains"/>
    <property type="match status" value="2"/>
</dbReference>
<dbReference type="Pfam" id="PF02922">
    <property type="entry name" value="CBM_48"/>
    <property type="match status" value="1"/>
</dbReference>
<gene>
    <name evidence="4" type="ORF">KDM87_17085</name>
</gene>
<evidence type="ECO:0000256" key="1">
    <source>
        <dbReference type="ARBA" id="ARBA00008061"/>
    </source>
</evidence>
<dbReference type="Gene3D" id="2.60.40.10">
    <property type="entry name" value="Immunoglobulins"/>
    <property type="match status" value="1"/>
</dbReference>
<organism evidence="4 5">
    <name type="scientific">Undibacterium rivi</name>
    <dbReference type="NCBI Taxonomy" id="2828729"/>
    <lineage>
        <taxon>Bacteria</taxon>
        <taxon>Pseudomonadati</taxon>
        <taxon>Pseudomonadota</taxon>
        <taxon>Betaproteobacteria</taxon>
        <taxon>Burkholderiales</taxon>
        <taxon>Oxalobacteraceae</taxon>
        <taxon>Undibacterium</taxon>
    </lineage>
</organism>
<feature type="chain" id="PRO_5045284984" evidence="2">
    <location>
        <begin position="32"/>
        <end position="950"/>
    </location>
</feature>
<evidence type="ECO:0000313" key="4">
    <source>
        <dbReference type="EMBL" id="MBR7794313.1"/>
    </source>
</evidence>
<dbReference type="CDD" id="cd02860">
    <property type="entry name" value="E_set_Pullulanase"/>
    <property type="match status" value="1"/>
</dbReference>
<dbReference type="InterPro" id="IPR013783">
    <property type="entry name" value="Ig-like_fold"/>
</dbReference>
<dbReference type="SUPFAM" id="SSF51011">
    <property type="entry name" value="Glycosyl hydrolase domain"/>
    <property type="match status" value="1"/>
</dbReference>
<dbReference type="InterPro" id="IPR013780">
    <property type="entry name" value="Glyco_hydro_b"/>
</dbReference>
<proteinExistence type="inferred from homology"/>
<feature type="signal peptide" evidence="2">
    <location>
        <begin position="1"/>
        <end position="31"/>
    </location>
</feature>
<feature type="domain" description="Glycosyl hydrolase family 13 catalytic" evidence="3">
    <location>
        <begin position="415"/>
        <end position="829"/>
    </location>
</feature>
<name>A0ABS5H658_9BURK</name>
<dbReference type="SUPFAM" id="SSF51445">
    <property type="entry name" value="(Trans)glycosidases"/>
    <property type="match status" value="1"/>
</dbReference>
<keyword evidence="5" id="KW-1185">Reference proteome</keyword>
<dbReference type="Proteomes" id="UP000682982">
    <property type="component" value="Unassembled WGS sequence"/>
</dbReference>
<dbReference type="Pfam" id="PF11852">
    <property type="entry name" value="Pullul_strch_C"/>
    <property type="match status" value="1"/>
</dbReference>
<dbReference type="EMBL" id="JAGSPK010000007">
    <property type="protein sequence ID" value="MBR7794313.1"/>
    <property type="molecule type" value="Genomic_DNA"/>
</dbReference>
<dbReference type="InterPro" id="IPR040671">
    <property type="entry name" value="Pullulanase_N2"/>
</dbReference>
<dbReference type="InterPro" id="IPR006047">
    <property type="entry name" value="GH13_cat_dom"/>
</dbReference>
<sequence length="950" mass="104699">MLPSPVLIRTRAGLIACISAFALLFSNATCSATVADTTDSAHINAKTTPLARTPDLRDCDSPSHQTILNKTSIQPDARAYWLNRDFIQWPGKDPQGTFALYASASGKLRIQKGSPVSDVDLRISTTASTTALPTDIRQRYKFIGEGALLTHSLSAQTLANLLTQQLILVQENERGEVIDFTAVQIAGVVDDLYQTATEETKLGATVTAASADASVRASTAFRLWAPTAQHVSACVYKTGASRAHTLLPMILDQRTGIWVGAINKDMSGSYYRYLVDVFVPGAGIIRNRVTDPYSISLTSDSRRSYITDLQNATLKPAGWDQHKIPERVKTPTDMSIYELHVRDFSINDKTVRPAYRGKYLAFTEAASAGMHHLQALSEAGITDIHLLPIFDIATIPERHCISPNVSGGADSLRQQTIINALADKDCFNWGYDPYHYNAPEGSYASNADNGATRILELRKMVMALHRAGLRVGMDVVYNHTAFAGQHPQSVLDRIVPGYYHRLNAQGKVEDSTCQPCGNTATENRMMAKLMSDSVRLWAREYKMDSFRFDLMGHQPRAVMEEIKAALRSDNGREIQLIGEGWNFGEVANGARFIQASQLALNGSQIGTFSDRARDAIRGGGHGDNAAAIVQNKGYINGLLDAADASPPYSPQKNTLQRSADMVRVGLAGSIADYVMQTADGQTKKLSEIAYNDQPAGYISSPAEVVNYVENHDNHTLFDINAFRLPHTTSHEDRARVQILGLGLTAFSQGIAYFHAGSDLLRSKSLDGNSYNSGDWFNRLDWTYQQNYFGTGLPPEKDNARFYTIMGPLLTDQRIKPRAQDIAMSRDAFRDLLRIRSSSALFRLSSSEEIQQRLRFFNTGPEQNPAVIAAHLNGENLSAAHFKAVMYFINVSKQEQRLVIPEQQGRHFQLHPVHLMHGAGDQRIASQAQFISESGSFILPALSVVCFVEVN</sequence>
<evidence type="ECO:0000313" key="5">
    <source>
        <dbReference type="Proteomes" id="UP000682982"/>
    </source>
</evidence>
<evidence type="ECO:0000256" key="2">
    <source>
        <dbReference type="SAM" id="SignalP"/>
    </source>
</evidence>
<accession>A0ABS5H658</accession>
<dbReference type="InterPro" id="IPR017853">
    <property type="entry name" value="GH"/>
</dbReference>
<comment type="caution">
    <text evidence="4">The sequence shown here is derived from an EMBL/GenBank/DDBJ whole genome shotgun (WGS) entry which is preliminary data.</text>
</comment>
<protein>
    <submittedName>
        <fullName evidence="4">DUF3372 domain-containing protein</fullName>
    </submittedName>
</protein>
<dbReference type="PANTHER" id="PTHR43002">
    <property type="entry name" value="GLYCOGEN DEBRANCHING ENZYME"/>
    <property type="match status" value="1"/>
</dbReference>